<feature type="transmembrane region" description="Helical" evidence="1">
    <location>
        <begin position="68"/>
        <end position="89"/>
    </location>
</feature>
<dbReference type="Pfam" id="PF06681">
    <property type="entry name" value="DUF1182"/>
    <property type="match status" value="1"/>
</dbReference>
<evidence type="ECO:0000313" key="2">
    <source>
        <dbReference type="EMBL" id="CAB3408596.1"/>
    </source>
</evidence>
<dbReference type="InterPro" id="IPR010601">
    <property type="entry name" value="DUF1182"/>
</dbReference>
<proteinExistence type="predicted"/>
<comment type="caution">
    <text evidence="2">The sequence shown here is derived from an EMBL/GenBank/DDBJ whole genome shotgun (WGS) entry which is preliminary data.</text>
</comment>
<name>A0A8S1FAJ7_9PELO</name>
<dbReference type="AlphaFoldDB" id="A0A8S1FAJ7"/>
<keyword evidence="1" id="KW-1133">Transmembrane helix</keyword>
<keyword evidence="1" id="KW-0472">Membrane</keyword>
<gene>
    <name evidence="2" type="ORF">CBOVIS_LOCUS10356</name>
</gene>
<evidence type="ECO:0000256" key="1">
    <source>
        <dbReference type="SAM" id="Phobius"/>
    </source>
</evidence>
<organism evidence="2 3">
    <name type="scientific">Caenorhabditis bovis</name>
    <dbReference type="NCBI Taxonomy" id="2654633"/>
    <lineage>
        <taxon>Eukaryota</taxon>
        <taxon>Metazoa</taxon>
        <taxon>Ecdysozoa</taxon>
        <taxon>Nematoda</taxon>
        <taxon>Chromadorea</taxon>
        <taxon>Rhabditida</taxon>
        <taxon>Rhabditina</taxon>
        <taxon>Rhabditomorpha</taxon>
        <taxon>Rhabditoidea</taxon>
        <taxon>Rhabditidae</taxon>
        <taxon>Peloderinae</taxon>
        <taxon>Caenorhabditis</taxon>
    </lineage>
</organism>
<evidence type="ECO:0000313" key="3">
    <source>
        <dbReference type="Proteomes" id="UP000494206"/>
    </source>
</evidence>
<dbReference type="EMBL" id="CADEPM010000007">
    <property type="protein sequence ID" value="CAB3408596.1"/>
    <property type="molecule type" value="Genomic_DNA"/>
</dbReference>
<accession>A0A8S1FAJ7</accession>
<protein>
    <submittedName>
        <fullName evidence="2">Uncharacterized protein</fullName>
    </submittedName>
</protein>
<keyword evidence="1" id="KW-0812">Transmembrane</keyword>
<dbReference type="Proteomes" id="UP000494206">
    <property type="component" value="Unassembled WGS sequence"/>
</dbReference>
<reference evidence="2 3" key="1">
    <citation type="submission" date="2020-04" db="EMBL/GenBank/DDBJ databases">
        <authorList>
            <person name="Laetsch R D."/>
            <person name="Stevens L."/>
            <person name="Kumar S."/>
            <person name="Blaxter L. M."/>
        </authorList>
    </citation>
    <scope>NUCLEOTIDE SEQUENCE [LARGE SCALE GENOMIC DNA]</scope>
</reference>
<sequence>MNSTFVEFYYDDVVSNARLTDDTITPMSYRDRITVELTLNFCSWLLNLALFLFVRFTKSIWQSLKSTIVFVTTGSLIINIPLLTFQFWMDISKVSRILIKMFPINTSIANHHL</sequence>
<dbReference type="OrthoDB" id="5815944at2759"/>
<feature type="transmembrane region" description="Helical" evidence="1">
    <location>
        <begin position="37"/>
        <end position="56"/>
    </location>
</feature>
<keyword evidence="3" id="KW-1185">Reference proteome</keyword>